<reference evidence="2" key="1">
    <citation type="journal article" date="2023" name="Plant J.">
        <title>The genome of the king protea, Protea cynaroides.</title>
        <authorList>
            <person name="Chang J."/>
            <person name="Duong T.A."/>
            <person name="Schoeman C."/>
            <person name="Ma X."/>
            <person name="Roodt D."/>
            <person name="Barker N."/>
            <person name="Li Z."/>
            <person name="Van de Peer Y."/>
            <person name="Mizrachi E."/>
        </authorList>
    </citation>
    <scope>NUCLEOTIDE SEQUENCE</scope>
    <source>
        <tissue evidence="2">Young leaves</tissue>
    </source>
</reference>
<sequence>MHQVNLLLMMLINASVFEEIDFMFLSASRNYPKAIGKELVGLWCDGFTVQDLREHLNVTKDKYDYLWYITRIYIVDDNISYREENEVSSSLIIDGMHDVILIFVDCKLARSVVDGAGIRGQIRFTGLRSGGIELSKSFWTYEVEYGEVEQANGLKKKSELLTCSNNSFWARTDLLLGITAVEAYFQLGTEANRDHYRPICNSIFSSRKSPSGHPPVPLSFSFTCPYPHAPAALPSRIAPALHLTFAHPLPLIFYKTS</sequence>
<gene>
    <name evidence="2" type="ORF">NE237_004231</name>
</gene>
<evidence type="ECO:0000313" key="3">
    <source>
        <dbReference type="Proteomes" id="UP001141806"/>
    </source>
</evidence>
<keyword evidence="1" id="KW-0732">Signal</keyword>
<keyword evidence="3" id="KW-1185">Reference proteome</keyword>
<dbReference type="Proteomes" id="UP001141806">
    <property type="component" value="Unassembled WGS sequence"/>
</dbReference>
<organism evidence="2 3">
    <name type="scientific">Protea cynaroides</name>
    <dbReference type="NCBI Taxonomy" id="273540"/>
    <lineage>
        <taxon>Eukaryota</taxon>
        <taxon>Viridiplantae</taxon>
        <taxon>Streptophyta</taxon>
        <taxon>Embryophyta</taxon>
        <taxon>Tracheophyta</taxon>
        <taxon>Spermatophyta</taxon>
        <taxon>Magnoliopsida</taxon>
        <taxon>Proteales</taxon>
        <taxon>Proteaceae</taxon>
        <taxon>Protea</taxon>
    </lineage>
</organism>
<dbReference type="OrthoDB" id="784825at2759"/>
<comment type="caution">
    <text evidence="2">The sequence shown here is derived from an EMBL/GenBank/DDBJ whole genome shotgun (WGS) entry which is preliminary data.</text>
</comment>
<proteinExistence type="predicted"/>
<protein>
    <submittedName>
        <fullName evidence="2">Uncharacterized protein</fullName>
    </submittedName>
</protein>
<feature type="signal peptide" evidence="1">
    <location>
        <begin position="1"/>
        <end position="17"/>
    </location>
</feature>
<dbReference type="EMBL" id="JAMYWD010000005">
    <property type="protein sequence ID" value="KAJ4971132.1"/>
    <property type="molecule type" value="Genomic_DNA"/>
</dbReference>
<feature type="chain" id="PRO_5040191809" evidence="1">
    <location>
        <begin position="18"/>
        <end position="257"/>
    </location>
</feature>
<evidence type="ECO:0000256" key="1">
    <source>
        <dbReference type="SAM" id="SignalP"/>
    </source>
</evidence>
<name>A0A9Q0KIH3_9MAGN</name>
<accession>A0A9Q0KIH3</accession>
<dbReference type="AlphaFoldDB" id="A0A9Q0KIH3"/>
<evidence type="ECO:0000313" key="2">
    <source>
        <dbReference type="EMBL" id="KAJ4971132.1"/>
    </source>
</evidence>